<dbReference type="InterPro" id="IPR004195">
    <property type="entry name" value="Head_decoration_D"/>
</dbReference>
<sequence>MPEQLYTKTDEYSPDRLIAGNQIPLIAEGITLSADQGVLKRGTVIGVVTASGEGVLVDKSKTDGSEKAYAVLAETVDTTGEVKVTPGYITGLFNVNELAFADEDAIDDHKITMRERGLYVKDVISY</sequence>
<accession>A0ABY8V1U5</accession>
<dbReference type="EMBL" id="CP126446">
    <property type="protein sequence ID" value="WIF98729.1"/>
    <property type="molecule type" value="Genomic_DNA"/>
</dbReference>
<dbReference type="Gene3D" id="2.40.300.10">
    <property type="entry name" value="Head decoration protein D"/>
    <property type="match status" value="1"/>
</dbReference>
<keyword evidence="2" id="KW-1185">Reference proteome</keyword>
<name>A0ABY8V1U5_9BACI</name>
<gene>
    <name evidence="1" type="ORF">QNI29_03495</name>
</gene>
<evidence type="ECO:0000313" key="2">
    <source>
        <dbReference type="Proteomes" id="UP001236652"/>
    </source>
</evidence>
<evidence type="ECO:0000313" key="1">
    <source>
        <dbReference type="EMBL" id="WIF98729.1"/>
    </source>
</evidence>
<dbReference type="Pfam" id="PF02924">
    <property type="entry name" value="HDPD"/>
    <property type="match status" value="1"/>
</dbReference>
<dbReference type="RefSeq" id="WP_231418500.1">
    <property type="nucleotide sequence ID" value="NZ_CP126446.1"/>
</dbReference>
<dbReference type="Proteomes" id="UP001236652">
    <property type="component" value="Chromosome"/>
</dbReference>
<proteinExistence type="predicted"/>
<reference evidence="1 2" key="1">
    <citation type="submission" date="2023-05" db="EMBL/GenBank/DDBJ databases">
        <title>Comparative genomics reveals the evidence of polycyclic aromatic hydrocarbons degradation in moderately halophilic genus Pontibacillus.</title>
        <authorList>
            <person name="Yang H."/>
            <person name="Qian Z."/>
        </authorList>
    </citation>
    <scope>NUCLEOTIDE SEQUENCE [LARGE SCALE GENOMIC DNA]</scope>
    <source>
        <strain evidence="2">HN14</strain>
    </source>
</reference>
<organism evidence="1 2">
    <name type="scientific">Pontibacillus chungwhensis</name>
    <dbReference type="NCBI Taxonomy" id="265426"/>
    <lineage>
        <taxon>Bacteria</taxon>
        <taxon>Bacillati</taxon>
        <taxon>Bacillota</taxon>
        <taxon>Bacilli</taxon>
        <taxon>Bacillales</taxon>
        <taxon>Bacillaceae</taxon>
        <taxon>Pontibacillus</taxon>
    </lineage>
</organism>
<protein>
    <submittedName>
        <fullName evidence="1">Head decoration protein</fullName>
    </submittedName>
</protein>